<dbReference type="RefSeq" id="XP_011411805.1">
    <property type="nucleotide sequence ID" value="XM_011413503.1"/>
</dbReference>
<dbReference type="Proteomes" id="UP000002498">
    <property type="component" value="Unassembled WGS sequence"/>
</dbReference>
<dbReference type="AlphaFoldDB" id="A0A0B2XHD6"/>
<accession>A0A0B2XHD6</accession>
<sequence length="113" mass="13263">MDSIEVLTAVCDEESNFIAFCYQVHLHTYTYLKYSLQGLVEQGAENYKRTAYRFKAPWKIVEETGFTEEGLLRIRRDDSLVKRYNKNKSLAVGPRHNHDVSRRGLLPPSWLWP</sequence>
<organism evidence="1 2">
    <name type="scientific">Metarhizium robertsii (strain ARSEF 23 / ATCC MYA-3075)</name>
    <name type="common">Metarhizium anisopliae (strain ARSEF 23)</name>
    <dbReference type="NCBI Taxonomy" id="655844"/>
    <lineage>
        <taxon>Eukaryota</taxon>
        <taxon>Fungi</taxon>
        <taxon>Dikarya</taxon>
        <taxon>Ascomycota</taxon>
        <taxon>Pezizomycotina</taxon>
        <taxon>Sordariomycetes</taxon>
        <taxon>Hypocreomycetidae</taxon>
        <taxon>Hypocreales</taxon>
        <taxon>Clavicipitaceae</taxon>
        <taxon>Metarhizium</taxon>
    </lineage>
</organism>
<protein>
    <submittedName>
        <fullName evidence="1">Uncharacterized protein</fullName>
    </submittedName>
</protein>
<gene>
    <name evidence="1" type="ORF">MAA_11509</name>
</gene>
<dbReference type="GeneID" id="23632957"/>
<dbReference type="EMBL" id="ADNJ02000008">
    <property type="protein sequence ID" value="KHO10972.1"/>
    <property type="molecule type" value="Genomic_DNA"/>
</dbReference>
<reference evidence="1 2" key="1">
    <citation type="journal article" date="2011" name="PLoS Genet.">
        <title>Genome sequencing and comparative transcriptomics of the model entomopathogenic fungi Metarhizium anisopliae and M. acridum.</title>
        <authorList>
            <person name="Gao Q."/>
            <person name="Jin K."/>
            <person name="Ying S.H."/>
            <person name="Zhang Y."/>
            <person name="Xiao G."/>
            <person name="Shang Y."/>
            <person name="Duan Z."/>
            <person name="Hu X."/>
            <person name="Xie X.Q."/>
            <person name="Zhou G."/>
            <person name="Peng G."/>
            <person name="Luo Z."/>
            <person name="Huang W."/>
            <person name="Wang B."/>
            <person name="Fang W."/>
            <person name="Wang S."/>
            <person name="Zhong Y."/>
            <person name="Ma L.J."/>
            <person name="St Leger R.J."/>
            <person name="Zhao G.P."/>
            <person name="Pei Y."/>
            <person name="Feng M.G."/>
            <person name="Xia Y."/>
            <person name="Wang C."/>
        </authorList>
    </citation>
    <scope>NUCLEOTIDE SEQUENCE [LARGE SCALE GENOMIC DNA]</scope>
    <source>
        <strain evidence="2">ARSEF 23 / ATCC MYA-3075</strain>
    </source>
</reference>
<evidence type="ECO:0000313" key="2">
    <source>
        <dbReference type="Proteomes" id="UP000002498"/>
    </source>
</evidence>
<reference evidence="1 2" key="2">
    <citation type="journal article" date="2014" name="Proc. Natl. Acad. Sci. U.S.A.">
        <title>Trajectory and genomic determinants of fungal-pathogen speciation and host adaptation.</title>
        <authorList>
            <person name="Hu X."/>
            <person name="Xiao G."/>
            <person name="Zheng P."/>
            <person name="Shang Y."/>
            <person name="Su Y."/>
            <person name="Zhang X."/>
            <person name="Liu X."/>
            <person name="Zhan S."/>
            <person name="St Leger R.J."/>
            <person name="Wang C."/>
        </authorList>
    </citation>
    <scope>GENOME REANNOTATION</scope>
    <source>
        <strain evidence="2">ARSEF 23 / ATCC MYA-3075</strain>
    </source>
</reference>
<evidence type="ECO:0000313" key="1">
    <source>
        <dbReference type="EMBL" id="KHO10972.1"/>
    </source>
</evidence>
<dbReference type="OrthoDB" id="5098383at2759"/>
<dbReference type="HOGENOM" id="CLU_2134105_0_0_1"/>
<proteinExistence type="predicted"/>
<comment type="caution">
    <text evidence="1">The sequence shown here is derived from an EMBL/GenBank/DDBJ whole genome shotgun (WGS) entry which is preliminary data.</text>
</comment>
<dbReference type="KEGG" id="maj:MAA_11509"/>
<name>A0A0B2XHD6_METRA</name>
<keyword evidence="2" id="KW-1185">Reference proteome</keyword>